<dbReference type="Proteomes" id="UP000267821">
    <property type="component" value="Unassembled WGS sequence"/>
</dbReference>
<dbReference type="SUPFAM" id="SSF52540">
    <property type="entry name" value="P-loop containing nucleoside triphosphate hydrolases"/>
    <property type="match status" value="1"/>
</dbReference>
<protein>
    <recommendedName>
        <fullName evidence="1">DEAD/DEAH-box helicase domain-containing protein</fullName>
    </recommendedName>
</protein>
<dbReference type="Pfam" id="PF00270">
    <property type="entry name" value="DEAD"/>
    <property type="match status" value="1"/>
</dbReference>
<gene>
    <name evidence="2" type="ORF">L211DRAFT_756949</name>
</gene>
<dbReference type="EMBL" id="ML121576">
    <property type="protein sequence ID" value="RPB20182.1"/>
    <property type="molecule type" value="Genomic_DNA"/>
</dbReference>
<keyword evidence="3" id="KW-1185">Reference proteome</keyword>
<feature type="non-terminal residue" evidence="2">
    <location>
        <position position="91"/>
    </location>
</feature>
<dbReference type="InterPro" id="IPR027417">
    <property type="entry name" value="P-loop_NTPase"/>
</dbReference>
<name>A0A3N4LFG8_9PEZI</name>
<dbReference type="Gene3D" id="3.40.50.300">
    <property type="entry name" value="P-loop containing nucleotide triphosphate hydrolases"/>
    <property type="match status" value="1"/>
</dbReference>
<evidence type="ECO:0000313" key="2">
    <source>
        <dbReference type="EMBL" id="RPB20182.1"/>
    </source>
</evidence>
<dbReference type="InterPro" id="IPR011545">
    <property type="entry name" value="DEAD/DEAH_box_helicase_dom"/>
</dbReference>
<reference evidence="2 3" key="1">
    <citation type="journal article" date="2018" name="Nat. Ecol. Evol.">
        <title>Pezizomycetes genomes reveal the molecular basis of ectomycorrhizal truffle lifestyle.</title>
        <authorList>
            <person name="Murat C."/>
            <person name="Payen T."/>
            <person name="Noel B."/>
            <person name="Kuo A."/>
            <person name="Morin E."/>
            <person name="Chen J."/>
            <person name="Kohler A."/>
            <person name="Krizsan K."/>
            <person name="Balestrini R."/>
            <person name="Da Silva C."/>
            <person name="Montanini B."/>
            <person name="Hainaut M."/>
            <person name="Levati E."/>
            <person name="Barry K.W."/>
            <person name="Belfiori B."/>
            <person name="Cichocki N."/>
            <person name="Clum A."/>
            <person name="Dockter R.B."/>
            <person name="Fauchery L."/>
            <person name="Guy J."/>
            <person name="Iotti M."/>
            <person name="Le Tacon F."/>
            <person name="Lindquist E.A."/>
            <person name="Lipzen A."/>
            <person name="Malagnac F."/>
            <person name="Mello A."/>
            <person name="Molinier V."/>
            <person name="Miyauchi S."/>
            <person name="Poulain J."/>
            <person name="Riccioni C."/>
            <person name="Rubini A."/>
            <person name="Sitrit Y."/>
            <person name="Splivallo R."/>
            <person name="Traeger S."/>
            <person name="Wang M."/>
            <person name="Zifcakova L."/>
            <person name="Wipf D."/>
            <person name="Zambonelli A."/>
            <person name="Paolocci F."/>
            <person name="Nowrousian M."/>
            <person name="Ottonello S."/>
            <person name="Baldrian P."/>
            <person name="Spatafora J.W."/>
            <person name="Henrissat B."/>
            <person name="Nagy L.G."/>
            <person name="Aury J.M."/>
            <person name="Wincker P."/>
            <person name="Grigoriev I.V."/>
            <person name="Bonfante P."/>
            <person name="Martin F.M."/>
        </authorList>
    </citation>
    <scope>NUCLEOTIDE SEQUENCE [LARGE SCALE GENOMIC DNA]</scope>
    <source>
        <strain evidence="2 3">ATCC MYA-4762</strain>
    </source>
</reference>
<proteinExistence type="predicted"/>
<feature type="non-terminal residue" evidence="2">
    <location>
        <position position="1"/>
    </location>
</feature>
<evidence type="ECO:0000313" key="3">
    <source>
        <dbReference type="Proteomes" id="UP000267821"/>
    </source>
</evidence>
<accession>A0A3N4LFG8</accession>
<dbReference type="InParanoid" id="A0A3N4LFG8"/>
<feature type="domain" description="DEAD/DEAH-box helicase" evidence="1">
    <location>
        <begin position="25"/>
        <end position="81"/>
    </location>
</feature>
<evidence type="ECO:0000259" key="1">
    <source>
        <dbReference type="Pfam" id="PF00270"/>
    </source>
</evidence>
<dbReference type="GO" id="GO:0003676">
    <property type="term" value="F:nucleic acid binding"/>
    <property type="evidence" value="ECO:0007669"/>
    <property type="project" value="InterPro"/>
</dbReference>
<dbReference type="GO" id="GO:0005524">
    <property type="term" value="F:ATP binding"/>
    <property type="evidence" value="ECO:0007669"/>
    <property type="project" value="InterPro"/>
</dbReference>
<dbReference type="AlphaFoldDB" id="A0A3N4LFG8"/>
<sequence>SYKEQETMMIKLTEYRTGYTPKATQLRFAMALVVAKDVTCIAATGFGKSLAFQMAMFMIPRKTGFIITPIEALGQDQVEVCWRYRLKPLAL</sequence>
<dbReference type="OrthoDB" id="3497689at2759"/>
<organism evidence="2 3">
    <name type="scientific">Terfezia boudieri ATCC MYA-4762</name>
    <dbReference type="NCBI Taxonomy" id="1051890"/>
    <lineage>
        <taxon>Eukaryota</taxon>
        <taxon>Fungi</taxon>
        <taxon>Dikarya</taxon>
        <taxon>Ascomycota</taxon>
        <taxon>Pezizomycotina</taxon>
        <taxon>Pezizomycetes</taxon>
        <taxon>Pezizales</taxon>
        <taxon>Pezizaceae</taxon>
        <taxon>Terfezia</taxon>
    </lineage>
</organism>